<feature type="domain" description="Ketosynthase family 3 (KS3)" evidence="4">
    <location>
        <begin position="9"/>
        <end position="348"/>
    </location>
</feature>
<name>A0ABV6L123_9SPHI</name>
<dbReference type="Pfam" id="PF00109">
    <property type="entry name" value="ketoacyl-synt"/>
    <property type="match status" value="1"/>
</dbReference>
<dbReference type="Proteomes" id="UP001589828">
    <property type="component" value="Unassembled WGS sequence"/>
</dbReference>
<dbReference type="InterPro" id="IPR050091">
    <property type="entry name" value="PKS_NRPS_Biosynth_Enz"/>
</dbReference>
<comment type="caution">
    <text evidence="5">The sequence shown here is derived from an EMBL/GenBank/DDBJ whole genome shotgun (WGS) entry which is preliminary data.</text>
</comment>
<dbReference type="InterPro" id="IPR016039">
    <property type="entry name" value="Thiolase-like"/>
</dbReference>
<evidence type="ECO:0000256" key="3">
    <source>
        <dbReference type="ARBA" id="ARBA00022679"/>
    </source>
</evidence>
<keyword evidence="2" id="KW-0597">Phosphoprotein</keyword>
<dbReference type="CDD" id="cd00833">
    <property type="entry name" value="PKS"/>
    <property type="match status" value="1"/>
</dbReference>
<proteinExistence type="predicted"/>
<dbReference type="PROSITE" id="PS52004">
    <property type="entry name" value="KS3_2"/>
    <property type="match status" value="1"/>
</dbReference>
<organism evidence="5 6">
    <name type="scientific">Mucilaginibacter angelicae</name>
    <dbReference type="NCBI Taxonomy" id="869718"/>
    <lineage>
        <taxon>Bacteria</taxon>
        <taxon>Pseudomonadati</taxon>
        <taxon>Bacteroidota</taxon>
        <taxon>Sphingobacteriia</taxon>
        <taxon>Sphingobacteriales</taxon>
        <taxon>Sphingobacteriaceae</taxon>
        <taxon>Mucilaginibacter</taxon>
    </lineage>
</organism>
<dbReference type="Pfam" id="PF02801">
    <property type="entry name" value="Ketoacyl-synt_C"/>
    <property type="match status" value="1"/>
</dbReference>
<dbReference type="Gene3D" id="3.40.47.10">
    <property type="match status" value="1"/>
</dbReference>
<gene>
    <name evidence="5" type="ORF">ACFFGT_04460</name>
</gene>
<dbReference type="InterPro" id="IPR018201">
    <property type="entry name" value="Ketoacyl_synth_AS"/>
</dbReference>
<dbReference type="InterPro" id="IPR014030">
    <property type="entry name" value="Ketoacyl_synth_N"/>
</dbReference>
<sequence>MIQNKKYDGLEIAIIGISLRFPGSDNYKKFWDNLQNGNESVTTFSDEELTEQGVSVKKLQNKLYVKSAAIITNKEFFDNEFFGYGFEEAALMDPQIRIFHEHCWHALEDSGYSSQISNKKIGLFAGASINNNWKIYANGQAGNSSVDPFYLNMISNQAHLSSLVSYKLNLRGPAIYIDTACSTSLVAVHQACRSLLMKECGLALAGGVTINTLKTKGYLYEDGMINSSDGHCRAFDQAASGCVGGEGVGIVVLKRLSEALKDNDHIYAIIKGSAVNNDGNNKVGYTAPGVEGQAECIKNAQKFAGVLPESISYIEAHGTGTRLGDPIEVEALNIAFNRDRTHRCAIGS</sequence>
<evidence type="ECO:0000256" key="2">
    <source>
        <dbReference type="ARBA" id="ARBA00022553"/>
    </source>
</evidence>
<keyword evidence="6" id="KW-1185">Reference proteome</keyword>
<evidence type="ECO:0000256" key="1">
    <source>
        <dbReference type="ARBA" id="ARBA00022450"/>
    </source>
</evidence>
<feature type="non-terminal residue" evidence="5">
    <location>
        <position position="348"/>
    </location>
</feature>
<dbReference type="InterPro" id="IPR014031">
    <property type="entry name" value="Ketoacyl_synth_C"/>
</dbReference>
<dbReference type="RefSeq" id="WP_377021303.1">
    <property type="nucleotide sequence ID" value="NZ_JBHLTS010000009.1"/>
</dbReference>
<evidence type="ECO:0000259" key="4">
    <source>
        <dbReference type="PROSITE" id="PS52004"/>
    </source>
</evidence>
<reference evidence="5 6" key="1">
    <citation type="submission" date="2024-09" db="EMBL/GenBank/DDBJ databases">
        <authorList>
            <person name="Sun Q."/>
            <person name="Mori K."/>
        </authorList>
    </citation>
    <scope>NUCLEOTIDE SEQUENCE [LARGE SCALE GENOMIC DNA]</scope>
    <source>
        <strain evidence="5 6">NCAIM B.02415</strain>
    </source>
</reference>
<evidence type="ECO:0000313" key="5">
    <source>
        <dbReference type="EMBL" id="MFC0513435.1"/>
    </source>
</evidence>
<dbReference type="EMBL" id="JBHLTS010000009">
    <property type="protein sequence ID" value="MFC0513435.1"/>
    <property type="molecule type" value="Genomic_DNA"/>
</dbReference>
<dbReference type="PANTHER" id="PTHR43775">
    <property type="entry name" value="FATTY ACID SYNTHASE"/>
    <property type="match status" value="1"/>
</dbReference>
<protein>
    <submittedName>
        <fullName evidence="5">Beta-ketoacyl synthase N-terminal-like domain-containing protein</fullName>
    </submittedName>
</protein>
<dbReference type="PROSITE" id="PS00606">
    <property type="entry name" value="KS3_1"/>
    <property type="match status" value="1"/>
</dbReference>
<accession>A0ABV6L123</accession>
<dbReference type="SMART" id="SM00825">
    <property type="entry name" value="PKS_KS"/>
    <property type="match status" value="1"/>
</dbReference>
<keyword evidence="3" id="KW-0808">Transferase</keyword>
<dbReference type="InterPro" id="IPR020841">
    <property type="entry name" value="PKS_Beta-ketoAc_synthase_dom"/>
</dbReference>
<dbReference type="PANTHER" id="PTHR43775:SF37">
    <property type="entry name" value="SI:DKEY-61P9.11"/>
    <property type="match status" value="1"/>
</dbReference>
<dbReference type="SUPFAM" id="SSF53901">
    <property type="entry name" value="Thiolase-like"/>
    <property type="match status" value="1"/>
</dbReference>
<keyword evidence="1" id="KW-0596">Phosphopantetheine</keyword>
<evidence type="ECO:0000313" key="6">
    <source>
        <dbReference type="Proteomes" id="UP001589828"/>
    </source>
</evidence>